<keyword evidence="1" id="KW-1133">Transmembrane helix</keyword>
<keyword evidence="1" id="KW-0472">Membrane</keyword>
<dbReference type="GO" id="GO:0000155">
    <property type="term" value="F:phosphorelay sensor kinase activity"/>
    <property type="evidence" value="ECO:0007669"/>
    <property type="project" value="InterPro"/>
</dbReference>
<keyword evidence="4" id="KW-1185">Reference proteome</keyword>
<organism evidence="3 4">
    <name type="scientific">Chryseotalea sanaruensis</name>
    <dbReference type="NCBI Taxonomy" id="2482724"/>
    <lineage>
        <taxon>Bacteria</taxon>
        <taxon>Pseudomonadati</taxon>
        <taxon>Bacteroidota</taxon>
        <taxon>Cytophagia</taxon>
        <taxon>Cytophagales</taxon>
        <taxon>Chryseotaleaceae</taxon>
        <taxon>Chryseotalea</taxon>
    </lineage>
</organism>
<dbReference type="GO" id="GO:0016020">
    <property type="term" value="C:membrane"/>
    <property type="evidence" value="ECO:0007669"/>
    <property type="project" value="InterPro"/>
</dbReference>
<evidence type="ECO:0000256" key="1">
    <source>
        <dbReference type="SAM" id="Phobius"/>
    </source>
</evidence>
<gene>
    <name evidence="3" type="ORF">SanaruYs_26620</name>
</gene>
<evidence type="ECO:0000313" key="4">
    <source>
        <dbReference type="Proteomes" id="UP000288227"/>
    </source>
</evidence>
<evidence type="ECO:0000313" key="3">
    <source>
        <dbReference type="EMBL" id="GCC52425.1"/>
    </source>
</evidence>
<protein>
    <recommendedName>
        <fullName evidence="2">Signal transduction histidine kinase internal region domain-containing protein</fullName>
    </recommendedName>
</protein>
<evidence type="ECO:0000259" key="2">
    <source>
        <dbReference type="Pfam" id="PF06580"/>
    </source>
</evidence>
<dbReference type="AlphaFoldDB" id="A0A401UC28"/>
<dbReference type="Proteomes" id="UP000288227">
    <property type="component" value="Unassembled WGS sequence"/>
</dbReference>
<name>A0A401UC28_9BACT</name>
<dbReference type="InterPro" id="IPR010559">
    <property type="entry name" value="Sig_transdc_His_kin_internal"/>
</dbReference>
<feature type="domain" description="Signal transduction histidine kinase internal region" evidence="2">
    <location>
        <begin position="118"/>
        <end position="195"/>
    </location>
</feature>
<comment type="caution">
    <text evidence="3">The sequence shown here is derived from an EMBL/GenBank/DDBJ whole genome shotgun (WGS) entry which is preliminary data.</text>
</comment>
<dbReference type="PANTHER" id="PTHR34220:SF7">
    <property type="entry name" value="SENSOR HISTIDINE KINASE YPDA"/>
    <property type="match status" value="1"/>
</dbReference>
<dbReference type="PANTHER" id="PTHR34220">
    <property type="entry name" value="SENSOR HISTIDINE KINASE YPDA"/>
    <property type="match status" value="1"/>
</dbReference>
<accession>A0A401UC28</accession>
<dbReference type="Pfam" id="PF06580">
    <property type="entry name" value="His_kinase"/>
    <property type="match status" value="1"/>
</dbReference>
<feature type="transmembrane region" description="Helical" evidence="1">
    <location>
        <begin position="41"/>
        <end position="61"/>
    </location>
</feature>
<dbReference type="EMBL" id="BHXQ01000005">
    <property type="protein sequence ID" value="GCC52425.1"/>
    <property type="molecule type" value="Genomic_DNA"/>
</dbReference>
<keyword evidence="1" id="KW-0812">Transmembrane</keyword>
<dbReference type="InterPro" id="IPR050640">
    <property type="entry name" value="Bact_2-comp_sensor_kinase"/>
</dbReference>
<feature type="transmembrane region" description="Helical" evidence="1">
    <location>
        <begin position="73"/>
        <end position="94"/>
    </location>
</feature>
<reference evidence="3 4" key="1">
    <citation type="submission" date="2018-11" db="EMBL/GenBank/DDBJ databases">
        <title>Chryseotalea sanarue gen. nov., sp., nov., a member of the family Cytophagaceae, isolated from a brackish lake in Hamamatsu Japan.</title>
        <authorList>
            <person name="Maejima Y."/>
            <person name="Iino T."/>
            <person name="Muraguchi Y."/>
            <person name="Fukuda K."/>
            <person name="Ohkuma M."/>
            <person name="Moriuchi R."/>
            <person name="Dohra H."/>
            <person name="Kimbara K."/>
            <person name="Shintani M."/>
        </authorList>
    </citation>
    <scope>NUCLEOTIDE SEQUENCE [LARGE SCALE GENOMIC DNA]</scope>
    <source>
        <strain evidence="3 4">Ys</strain>
    </source>
</reference>
<sequence>MKDHAKRMIVAALLTNLLGLIISQADRFLDKFISWRTVFMLRFMVGFLTNAALAIGFIFFCKLYLFELDRDEVIKLGVLLTISIFIYQIFYGWFYSYRYYAITQVEQLRTERWQLELQFELLKNQISPHYLFNCLNTISSLLYKDSYTAEKFIRRMADTFRYVLANQKKKLVTLQQEVDFIKAYYFLLQVRFEHHLQLEINLPKNILDTPIPPLTLQLLVENAVKHNQITKDFPLLVYITAKDNTHIIVTNTKTATQKPVSSFKVGLENIRQRYRFFSEERILIRDEDKFSVQLPVLKLATKNTELI</sequence>
<proteinExistence type="predicted"/>